<evidence type="ECO:0000313" key="4">
    <source>
        <dbReference type="EMBL" id="QSE77076.1"/>
    </source>
</evidence>
<name>A0AA45KJ28_9LACT</name>
<dbReference type="PROSITE" id="PS51186">
    <property type="entry name" value="GNAT"/>
    <property type="match status" value="1"/>
</dbReference>
<dbReference type="PANTHER" id="PTHR43877">
    <property type="entry name" value="AMINOALKYLPHOSPHONATE N-ACETYLTRANSFERASE-RELATED-RELATED"/>
    <property type="match status" value="1"/>
</dbReference>
<dbReference type="GO" id="GO:0016747">
    <property type="term" value="F:acyltransferase activity, transferring groups other than amino-acyl groups"/>
    <property type="evidence" value="ECO:0007669"/>
    <property type="project" value="InterPro"/>
</dbReference>
<evidence type="ECO:0000313" key="5">
    <source>
        <dbReference type="Proteomes" id="UP000663608"/>
    </source>
</evidence>
<evidence type="ECO:0000259" key="3">
    <source>
        <dbReference type="PROSITE" id="PS51186"/>
    </source>
</evidence>
<evidence type="ECO:0000256" key="2">
    <source>
        <dbReference type="ARBA" id="ARBA00023315"/>
    </source>
</evidence>
<evidence type="ECO:0000256" key="1">
    <source>
        <dbReference type="ARBA" id="ARBA00022679"/>
    </source>
</evidence>
<dbReference type="InterPro" id="IPR000182">
    <property type="entry name" value="GNAT_dom"/>
</dbReference>
<reference evidence="4 5" key="1">
    <citation type="submission" date="2021-02" db="EMBL/GenBank/DDBJ databases">
        <title>Complete genome sequence of Lactococcus lactis strain K_LL004.</title>
        <authorList>
            <person name="Kim H.B."/>
        </authorList>
    </citation>
    <scope>NUCLEOTIDE SEQUENCE [LARGE SCALE GENOMIC DNA]</scope>
    <source>
        <strain evidence="4 5">K_LL004</strain>
    </source>
</reference>
<dbReference type="EMBL" id="CP070872">
    <property type="protein sequence ID" value="QSE77076.1"/>
    <property type="molecule type" value="Genomic_DNA"/>
</dbReference>
<dbReference type="Gene3D" id="3.40.630.30">
    <property type="match status" value="1"/>
</dbReference>
<dbReference type="SUPFAM" id="SSF55729">
    <property type="entry name" value="Acyl-CoA N-acyltransferases (Nat)"/>
    <property type="match status" value="1"/>
</dbReference>
<organism evidence="4 5">
    <name type="scientific">Lactococcus taiwanensis</name>
    <dbReference type="NCBI Taxonomy" id="1151742"/>
    <lineage>
        <taxon>Bacteria</taxon>
        <taxon>Bacillati</taxon>
        <taxon>Bacillota</taxon>
        <taxon>Bacilli</taxon>
        <taxon>Lactobacillales</taxon>
        <taxon>Streptococcaceae</taxon>
        <taxon>Lactococcus</taxon>
    </lineage>
</organism>
<accession>A0AA45KJ28</accession>
<dbReference type="CDD" id="cd04301">
    <property type="entry name" value="NAT_SF"/>
    <property type="match status" value="1"/>
</dbReference>
<dbReference type="AlphaFoldDB" id="A0AA45KJ28"/>
<dbReference type="KEGG" id="lti:JW886_02100"/>
<proteinExistence type="predicted"/>
<sequence>MIRRAKQSDSAAITALSAVLGYVISEADVIKNLTRLLPDRSHEFFVYEKENQVLGFIEAETYEAVYSPEVMLNVLGLVVSEAVQGQGIGGHLLQALEERARERNIQAIRLNSGVQRHAAHHFYEQHGYTSNHSQKRFIKML</sequence>
<keyword evidence="2" id="KW-0012">Acyltransferase</keyword>
<dbReference type="Pfam" id="PF00583">
    <property type="entry name" value="Acetyltransf_1"/>
    <property type="match status" value="1"/>
</dbReference>
<keyword evidence="5" id="KW-1185">Reference proteome</keyword>
<dbReference type="InterPro" id="IPR050832">
    <property type="entry name" value="Bact_Acetyltransf"/>
</dbReference>
<feature type="domain" description="N-acetyltransferase" evidence="3">
    <location>
        <begin position="1"/>
        <end position="141"/>
    </location>
</feature>
<dbReference type="Proteomes" id="UP000663608">
    <property type="component" value="Chromosome"/>
</dbReference>
<dbReference type="InterPro" id="IPR016181">
    <property type="entry name" value="Acyl_CoA_acyltransferase"/>
</dbReference>
<protein>
    <submittedName>
        <fullName evidence="4">GNAT family N-acetyltransferase</fullName>
    </submittedName>
</protein>
<dbReference type="RefSeq" id="WP_200406986.1">
    <property type="nucleotide sequence ID" value="NZ_BNDT01000002.1"/>
</dbReference>
<keyword evidence="1" id="KW-0808">Transferase</keyword>
<gene>
    <name evidence="4" type="ORF">JW886_02100</name>
</gene>